<organism evidence="1 2">
    <name type="scientific">Xylaria bambusicola</name>
    <dbReference type="NCBI Taxonomy" id="326684"/>
    <lineage>
        <taxon>Eukaryota</taxon>
        <taxon>Fungi</taxon>
        <taxon>Dikarya</taxon>
        <taxon>Ascomycota</taxon>
        <taxon>Pezizomycotina</taxon>
        <taxon>Sordariomycetes</taxon>
        <taxon>Xylariomycetidae</taxon>
        <taxon>Xylariales</taxon>
        <taxon>Xylariaceae</taxon>
        <taxon>Xylaria</taxon>
    </lineage>
</organism>
<dbReference type="AlphaFoldDB" id="A0AAN7V5S2"/>
<keyword evidence="2" id="KW-1185">Reference proteome</keyword>
<proteinExistence type="predicted"/>
<accession>A0AAN7V5S2</accession>
<dbReference type="Proteomes" id="UP001305414">
    <property type="component" value="Unassembled WGS sequence"/>
</dbReference>
<gene>
    <name evidence="1" type="ORF">RRF57_012571</name>
</gene>
<protein>
    <submittedName>
        <fullName evidence="1">Uncharacterized protein</fullName>
    </submittedName>
</protein>
<reference evidence="1 2" key="1">
    <citation type="submission" date="2023-10" db="EMBL/GenBank/DDBJ databases">
        <title>Draft genome sequence of Xylaria bambusicola isolate GMP-LS, the root and basal stem rot pathogen of sugarcane in Indonesia.</title>
        <authorList>
            <person name="Selvaraj P."/>
            <person name="Muralishankar V."/>
            <person name="Muruganantham S."/>
            <person name="Sp S."/>
            <person name="Haryani S."/>
            <person name="Lau K.J.X."/>
            <person name="Naqvi N.I."/>
        </authorList>
    </citation>
    <scope>NUCLEOTIDE SEQUENCE [LARGE SCALE GENOMIC DNA]</scope>
    <source>
        <strain evidence="1">GMP-LS</strain>
    </source>
</reference>
<evidence type="ECO:0000313" key="1">
    <source>
        <dbReference type="EMBL" id="KAK5636859.1"/>
    </source>
</evidence>
<sequence>MADRMSAGVVGPAAKRVLKRELWRELQYAASDVCASEVPARAAIVKRTLVVRISSVGLRASGEVRL</sequence>
<comment type="caution">
    <text evidence="1">The sequence shown here is derived from an EMBL/GenBank/DDBJ whole genome shotgun (WGS) entry which is preliminary data.</text>
</comment>
<name>A0AAN7V5S2_9PEZI</name>
<dbReference type="EMBL" id="JAWHQM010000081">
    <property type="protein sequence ID" value="KAK5636859.1"/>
    <property type="molecule type" value="Genomic_DNA"/>
</dbReference>
<evidence type="ECO:0000313" key="2">
    <source>
        <dbReference type="Proteomes" id="UP001305414"/>
    </source>
</evidence>